<evidence type="ECO:0000256" key="1">
    <source>
        <dbReference type="ARBA" id="ARBA00022679"/>
    </source>
</evidence>
<gene>
    <name evidence="4" type="ORF">D1831_09795</name>
</gene>
<organism evidence="4 5">
    <name type="scientific">Lactiplantibacillus garii</name>
    <dbReference type="NCBI Taxonomy" id="2306423"/>
    <lineage>
        <taxon>Bacteria</taxon>
        <taxon>Bacillati</taxon>
        <taxon>Bacillota</taxon>
        <taxon>Bacilli</taxon>
        <taxon>Lactobacillales</taxon>
        <taxon>Lactobacillaceae</taxon>
        <taxon>Lactiplantibacillus</taxon>
    </lineage>
</organism>
<evidence type="ECO:0000256" key="2">
    <source>
        <dbReference type="ARBA" id="ARBA00023315"/>
    </source>
</evidence>
<dbReference type="InterPro" id="IPR016181">
    <property type="entry name" value="Acyl_CoA_acyltransferase"/>
</dbReference>
<feature type="domain" description="N-acetyltransferase" evidence="3">
    <location>
        <begin position="2"/>
        <end position="142"/>
    </location>
</feature>
<accession>A0A426D5R4</accession>
<dbReference type="PROSITE" id="PS51186">
    <property type="entry name" value="GNAT"/>
    <property type="match status" value="1"/>
</dbReference>
<keyword evidence="5" id="KW-1185">Reference proteome</keyword>
<dbReference type="OrthoDB" id="9789605at2"/>
<evidence type="ECO:0000313" key="4">
    <source>
        <dbReference type="EMBL" id="RRK09986.1"/>
    </source>
</evidence>
<dbReference type="RefSeq" id="WP_125072756.1">
    <property type="nucleotide sequence ID" value="NZ_QWZQ01000033.1"/>
</dbReference>
<proteinExistence type="predicted"/>
<dbReference type="Gene3D" id="3.40.630.30">
    <property type="match status" value="1"/>
</dbReference>
<dbReference type="EMBL" id="QWZQ01000033">
    <property type="protein sequence ID" value="RRK09986.1"/>
    <property type="molecule type" value="Genomic_DNA"/>
</dbReference>
<dbReference type="InterPro" id="IPR000182">
    <property type="entry name" value="GNAT_dom"/>
</dbReference>
<sequence length="142" mass="15868">MLIAQPATTQDYPQLVDLWQASVAGSHDFLSAADQRALATELPGYFDQVELVKWSDETALIGFSGRVGDELVMLFLAPHVFGHGYGHQIITQLDQQAPLRRVDVNEQNHAARQFYARQGFTVARRDPLDGAGRPYPILHLVR</sequence>
<keyword evidence="2" id="KW-0012">Acyltransferase</keyword>
<evidence type="ECO:0000313" key="5">
    <source>
        <dbReference type="Proteomes" id="UP000283633"/>
    </source>
</evidence>
<dbReference type="GO" id="GO:0016747">
    <property type="term" value="F:acyltransferase activity, transferring groups other than amino-acyl groups"/>
    <property type="evidence" value="ECO:0007669"/>
    <property type="project" value="InterPro"/>
</dbReference>
<dbReference type="PANTHER" id="PTHR43800">
    <property type="entry name" value="PEPTIDYL-LYSINE N-ACETYLTRANSFERASE YJAB"/>
    <property type="match status" value="1"/>
</dbReference>
<dbReference type="Pfam" id="PF13673">
    <property type="entry name" value="Acetyltransf_10"/>
    <property type="match status" value="1"/>
</dbReference>
<keyword evidence="1 4" id="KW-0808">Transferase</keyword>
<evidence type="ECO:0000259" key="3">
    <source>
        <dbReference type="PROSITE" id="PS51186"/>
    </source>
</evidence>
<dbReference type="Proteomes" id="UP000283633">
    <property type="component" value="Unassembled WGS sequence"/>
</dbReference>
<protein>
    <submittedName>
        <fullName evidence="4">GNAT family N-acetyltransferase</fullName>
    </submittedName>
</protein>
<name>A0A426D5R4_9LACO</name>
<dbReference type="PANTHER" id="PTHR43800:SF1">
    <property type="entry name" value="PEPTIDYL-LYSINE N-ACETYLTRANSFERASE YJAB"/>
    <property type="match status" value="1"/>
</dbReference>
<reference evidence="4 5" key="1">
    <citation type="submission" date="2018-08" db="EMBL/GenBank/DDBJ databases">
        <title>Genome Lactobacillus garii FI11369.</title>
        <authorList>
            <person name="Diaz M."/>
            <person name="Narbad A."/>
        </authorList>
    </citation>
    <scope>NUCLEOTIDE SEQUENCE [LARGE SCALE GENOMIC DNA]</scope>
    <source>
        <strain evidence="4 5">FI11369</strain>
    </source>
</reference>
<comment type="caution">
    <text evidence="4">The sequence shown here is derived from an EMBL/GenBank/DDBJ whole genome shotgun (WGS) entry which is preliminary data.</text>
</comment>
<dbReference type="AlphaFoldDB" id="A0A426D5R4"/>
<dbReference type="SUPFAM" id="SSF55729">
    <property type="entry name" value="Acyl-CoA N-acyltransferases (Nat)"/>
    <property type="match status" value="1"/>
</dbReference>